<gene>
    <name evidence="2" type="ORF">BSZ37_08535</name>
</gene>
<comment type="caution">
    <text evidence="2">The sequence shown here is derived from an EMBL/GenBank/DDBJ whole genome shotgun (WGS) entry which is preliminary data.</text>
</comment>
<dbReference type="EMBL" id="MQWD01000001">
    <property type="protein sequence ID" value="PAP76483.1"/>
    <property type="molecule type" value="Genomic_DNA"/>
</dbReference>
<dbReference type="InterPro" id="IPR014262">
    <property type="entry name" value="HAF_rpt"/>
</dbReference>
<evidence type="ECO:0008006" key="4">
    <source>
        <dbReference type="Google" id="ProtNLM"/>
    </source>
</evidence>
<dbReference type="SUPFAM" id="SSF51126">
    <property type="entry name" value="Pectin lyase-like"/>
    <property type="match status" value="1"/>
</dbReference>
<sequence length="1499" mass="155183">MPRPLPPAALTLLALALLAPAAVGQASIRDLGSFRPTGVSDDGRVVSGDRSGSGDQVTEAIRWTEGEGIGVLPSFSNVWDRASAVSADGTVLVGYSYGYDGPGNFAVRWGEDGDAEFLGVLEVNDDLQLGSHAEAVSADGSVVVGFSEVERPGSMGSGQVETEQAFRWEGGVMTGLGYLDGSSVGSGPQSTATGVSADGAVVVGFSLTTALAGCAVNPCRQAFRWEGGQMQGLGVLGSGSESFSYAQAVSADGRVVVGKSSSSSALYGEAVRWEGGQMRGLGVLPGDVESIALAVSADGSLIVGESVSLEGDETIFLWTAAGGMRALRPYLLAQGVDLSGWTLGRFGGLSANGNYLVGFAGNGAARRAWRVALVPPQDIVVNDTRDLPNLGTADGRCDAVDDAEESGDQCTLRAAIELANEKAGANTIRFDLDGTAPFLIAPESALPAITDALTLDGLTQPGANDEVAVEIGGDATADADGLDVRADDVTLRGLSVTGFDGWGVRVDGADGVTVERMAIGYPLRSGPAFRPNGAGAVLAENGAHDVTIGGTEADDQNRLYGTVAVRGDLTDGVSVLRNEIALDPVAVGVTQVPIDLAAGGPSCTPWAGGDGPNGGMPAPRLLSITSGTVTGLTRPGARVVVFRTERSLLGTGHDRGRYWPASVLPVGTAEADGTGAFAVALDETLAVGDYVTASATDAGGSTSELAQLKRPVIFLPGIGGSWLEATAGAGSDANLWIPLGGFPTDAALNDRLARMAMDPFGQSLEPVVADGIVEDGAFGYGLPYYDALAAITAAGYPGDVGNDDRATNDLWRFDYDWRLHTIGVAARLRELVDELTGGADDVAVSCEVDLVAHSMGGVVANDYVRGEPEHARDHVHRYLTVATPYLGASQAAAAHSVGYVFDVEEALSFEVEWGRMITMARNIPAIYGLMPSRAFWDAAAPASPSHRHGYLFQDLDGRPVRSWGATRDFLAAPKRDAAGRAFGLGRNGRLIDQQQTEVHDLIDDWRGWDGPPQVFRQVGLLAGSTTTGWRVSTIVPELVLPERLTPRAEVGDTDRHRTWRTYLQPVLGTGDATVPLVSATLGHHASVGRVDFSGEDSDWIEPFEYYPCTHTGILADACTDTRGESALGRIQAILRSGYLVIPEPATRAAGGDPPPGAEALYVVASGPVTVEVTDATGARTGPRSREAYRVVEHGLGGIGYWPGERSATVSVPTTGAYTLTVEAPVEGVQARVYRLQIDADDAQRRSVLYADQSLDVGGRLRLSTLAGGTPAATPLSLDADGDGAFERSVAPSAVLTGTGGVPAVPTPEPAVVRAGTLEGSVTVELALPDVGTDGWTWTLSETADWITTSATSGTVPATITLRLAADLVSDTLATATLQLTLRHGDYAVEAPVPVELRTDAGGVDAEDGPDRPTALRVSAVAPNPARARAAVVVGLPAEAHVTVELFDVLGRRVGVLDAGPLAGGEHALALDTSPLPAGPYIVRVAAGGEVTTRPLTVVR</sequence>
<keyword evidence="1" id="KW-0732">Signal</keyword>
<dbReference type="Gene3D" id="3.40.50.1820">
    <property type="entry name" value="alpha/beta hydrolase"/>
    <property type="match status" value="1"/>
</dbReference>
<evidence type="ECO:0000313" key="3">
    <source>
        <dbReference type="Proteomes" id="UP000216339"/>
    </source>
</evidence>
<reference evidence="2 3" key="1">
    <citation type="submission" date="2016-11" db="EMBL/GenBank/DDBJ databases">
        <title>Study of marine rhodopsin-containing bacteria.</title>
        <authorList>
            <person name="Yoshizawa S."/>
            <person name="Kumagai Y."/>
            <person name="Kogure K."/>
        </authorList>
    </citation>
    <scope>NUCLEOTIDE SEQUENCE [LARGE SCALE GENOMIC DNA]</scope>
    <source>
        <strain evidence="2 3">SAORIC-28</strain>
    </source>
</reference>
<proteinExistence type="predicted"/>
<name>A0A271IZ33_9BACT</name>
<dbReference type="Proteomes" id="UP000216339">
    <property type="component" value="Unassembled WGS sequence"/>
</dbReference>
<dbReference type="InterPro" id="IPR029058">
    <property type="entry name" value="AB_hydrolase_fold"/>
</dbReference>
<dbReference type="Pfam" id="PF02450">
    <property type="entry name" value="LCAT"/>
    <property type="match status" value="1"/>
</dbReference>
<feature type="signal peptide" evidence="1">
    <location>
        <begin position="1"/>
        <end position="21"/>
    </location>
</feature>
<dbReference type="InterPro" id="IPR026444">
    <property type="entry name" value="Secre_tail"/>
</dbReference>
<protein>
    <recommendedName>
        <fullName evidence="4">Secretion system C-terminal sorting domain-containing protein</fullName>
    </recommendedName>
</protein>
<dbReference type="GO" id="GO:0006629">
    <property type="term" value="P:lipid metabolic process"/>
    <property type="evidence" value="ECO:0007669"/>
    <property type="project" value="InterPro"/>
</dbReference>
<dbReference type="RefSeq" id="WP_095510140.1">
    <property type="nucleotide sequence ID" value="NZ_MQWD01000001.1"/>
</dbReference>
<dbReference type="InterPro" id="IPR003386">
    <property type="entry name" value="LACT/PDAT_acylTrfase"/>
</dbReference>
<organism evidence="2 3">
    <name type="scientific">Rubrivirga marina</name>
    <dbReference type="NCBI Taxonomy" id="1196024"/>
    <lineage>
        <taxon>Bacteria</taxon>
        <taxon>Pseudomonadati</taxon>
        <taxon>Rhodothermota</taxon>
        <taxon>Rhodothermia</taxon>
        <taxon>Rhodothermales</taxon>
        <taxon>Rubricoccaceae</taxon>
        <taxon>Rubrivirga</taxon>
    </lineage>
</organism>
<dbReference type="OrthoDB" id="8981767at2"/>
<dbReference type="NCBIfam" id="TIGR04183">
    <property type="entry name" value="Por_Secre_tail"/>
    <property type="match status" value="1"/>
</dbReference>
<evidence type="ECO:0000313" key="2">
    <source>
        <dbReference type="EMBL" id="PAP76483.1"/>
    </source>
</evidence>
<dbReference type="NCBIfam" id="TIGR02913">
    <property type="entry name" value="HAF_rpt"/>
    <property type="match status" value="2"/>
</dbReference>
<dbReference type="GO" id="GO:0008374">
    <property type="term" value="F:O-acyltransferase activity"/>
    <property type="evidence" value="ECO:0007669"/>
    <property type="project" value="InterPro"/>
</dbReference>
<evidence type="ECO:0000256" key="1">
    <source>
        <dbReference type="SAM" id="SignalP"/>
    </source>
</evidence>
<keyword evidence="3" id="KW-1185">Reference proteome</keyword>
<feature type="chain" id="PRO_5012560621" description="Secretion system C-terminal sorting domain-containing protein" evidence="1">
    <location>
        <begin position="22"/>
        <end position="1499"/>
    </location>
</feature>
<dbReference type="InterPro" id="IPR011050">
    <property type="entry name" value="Pectin_lyase_fold/virulence"/>
</dbReference>
<accession>A0A271IZ33</accession>
<dbReference type="SUPFAM" id="SSF53474">
    <property type="entry name" value="alpha/beta-Hydrolases"/>
    <property type="match status" value="1"/>
</dbReference>
<dbReference type="PANTHER" id="PTHR11440">
    <property type="entry name" value="LECITHIN-CHOLESTEROL ACYLTRANSFERASE-RELATED"/>
    <property type="match status" value="1"/>
</dbReference>